<gene>
    <name evidence="1" type="ORF">PHMEG_00033863</name>
</gene>
<protein>
    <submittedName>
        <fullName evidence="1">Uncharacterized protein</fullName>
    </submittedName>
</protein>
<reference evidence="2" key="1">
    <citation type="submission" date="2017-03" db="EMBL/GenBank/DDBJ databases">
        <title>Phytopthora megakarya and P. palmivora, two closely related causual agents of cacao black pod achieved similar genome size and gene model numbers by different mechanisms.</title>
        <authorList>
            <person name="Ali S."/>
            <person name="Shao J."/>
            <person name="Larry D.J."/>
            <person name="Kronmiller B."/>
            <person name="Shen D."/>
            <person name="Strem M.D."/>
            <person name="Melnick R.L."/>
            <person name="Guiltinan M.J."/>
            <person name="Tyler B.M."/>
            <person name="Meinhardt L.W."/>
            <person name="Bailey B.A."/>
        </authorList>
    </citation>
    <scope>NUCLEOTIDE SEQUENCE [LARGE SCALE GENOMIC DNA]</scope>
    <source>
        <strain evidence="2">zdho120</strain>
    </source>
</reference>
<evidence type="ECO:0000313" key="1">
    <source>
        <dbReference type="EMBL" id="OWY95987.1"/>
    </source>
</evidence>
<dbReference type="EMBL" id="NBNE01012223">
    <property type="protein sequence ID" value="OWY95987.1"/>
    <property type="molecule type" value="Genomic_DNA"/>
</dbReference>
<evidence type="ECO:0000313" key="2">
    <source>
        <dbReference type="Proteomes" id="UP000198211"/>
    </source>
</evidence>
<sequence>MQSRVSKQPLIRPLDKDAFVWSTLNEIAATQKAHENSTPRSCPLDVSGVYRCNGKVWIPGAAKQLVQRLFIISHCGQQGHRDAWNGAINWGLLFLGESFGTSKYLLIIKENFSHFTELIPCDAPVTAVAAEAMSWWHSRYGAPET</sequence>
<comment type="caution">
    <text evidence="1">The sequence shown here is derived from an EMBL/GenBank/DDBJ whole genome shotgun (WGS) entry which is preliminary data.</text>
</comment>
<name>A0A225USL3_9STRA</name>
<accession>A0A225USL3</accession>
<dbReference type="AlphaFoldDB" id="A0A225USL3"/>
<dbReference type="OrthoDB" id="123893at2759"/>
<proteinExistence type="predicted"/>
<dbReference type="Proteomes" id="UP000198211">
    <property type="component" value="Unassembled WGS sequence"/>
</dbReference>
<organism evidence="1 2">
    <name type="scientific">Phytophthora megakarya</name>
    <dbReference type="NCBI Taxonomy" id="4795"/>
    <lineage>
        <taxon>Eukaryota</taxon>
        <taxon>Sar</taxon>
        <taxon>Stramenopiles</taxon>
        <taxon>Oomycota</taxon>
        <taxon>Peronosporomycetes</taxon>
        <taxon>Peronosporales</taxon>
        <taxon>Peronosporaceae</taxon>
        <taxon>Phytophthora</taxon>
    </lineage>
</organism>
<keyword evidence="2" id="KW-1185">Reference proteome</keyword>